<reference evidence="5 6" key="1">
    <citation type="journal article" date="2012" name="Proc. Natl. Acad. Sci. U.S.A.">
        <title>Genome and physiology of a model Epsilonproteobacterium responsible for sulfide detoxification in marine oxygen depletion zones.</title>
        <authorList>
            <person name="Grote J."/>
            <person name="Schott T."/>
            <person name="Bruckner C.G."/>
            <person name="Glockner F.O."/>
            <person name="Jost G."/>
            <person name="Teeling H."/>
            <person name="Labrenz M."/>
            <person name="Jurgens K."/>
        </authorList>
    </citation>
    <scope>NUCLEOTIDE SEQUENCE [LARGE SCALE GENOMIC DNA]</scope>
    <source>
        <strain evidence="5 6">GD1</strain>
    </source>
</reference>
<dbReference type="GO" id="GO:0004315">
    <property type="term" value="F:3-oxoacyl-[acyl-carrier-protein] synthase activity"/>
    <property type="evidence" value="ECO:0007669"/>
    <property type="project" value="UniProtKB-EC"/>
</dbReference>
<dbReference type="eggNOG" id="COG0304">
    <property type="taxonomic scope" value="Bacteria"/>
</dbReference>
<evidence type="ECO:0000313" key="6">
    <source>
        <dbReference type="Proteomes" id="UP000006431"/>
    </source>
</evidence>
<feature type="domain" description="Ketosynthase family 3 (KS3)" evidence="4">
    <location>
        <begin position="1"/>
        <end position="372"/>
    </location>
</feature>
<dbReference type="PROSITE" id="PS52004">
    <property type="entry name" value="KS3_2"/>
    <property type="match status" value="1"/>
</dbReference>
<dbReference type="SMART" id="SM00825">
    <property type="entry name" value="PKS_KS"/>
    <property type="match status" value="1"/>
</dbReference>
<accession>H1FSH6</accession>
<dbReference type="STRING" id="929558.SMGD1_1380"/>
<dbReference type="InterPro" id="IPR016039">
    <property type="entry name" value="Thiolase-like"/>
</dbReference>
<evidence type="ECO:0000256" key="3">
    <source>
        <dbReference type="RuleBase" id="RU003694"/>
    </source>
</evidence>
<dbReference type="InterPro" id="IPR020841">
    <property type="entry name" value="PKS_Beta-ketoAc_synthase_dom"/>
</dbReference>
<dbReference type="EC" id="2.3.1.41" evidence="5"/>
<keyword evidence="2 3" id="KW-0808">Transferase</keyword>
<dbReference type="Pfam" id="PF00109">
    <property type="entry name" value="ketoacyl-synt"/>
    <property type="match status" value="1"/>
</dbReference>
<gene>
    <name evidence="5" type="primary">fabF2</name>
    <name evidence="5" type="ORF">SMGD1_1380</name>
</gene>
<accession>B6BHB2</accession>
<protein>
    <submittedName>
        <fullName evidence="5">3-oxoacyl-[acyl-carrier-protein] synthase</fullName>
        <ecNumber evidence="5">2.3.1.41</ecNumber>
    </submittedName>
</protein>
<dbReference type="GO" id="GO:0005829">
    <property type="term" value="C:cytosol"/>
    <property type="evidence" value="ECO:0007669"/>
    <property type="project" value="TreeGrafter"/>
</dbReference>
<sequence>MSSVGISKYVIKSSQGNLQQTLNSIKNENIKISSKNIPAVMETITAPYFLFEDEVKDNQHSIYAELKELVSQLVCELDETQRKSTAIIIGTSIIDWYLVDAIEATLYSEPKKEYNSKKNSIDSYAKELSKEFGLNNFTMTINTACTSSANALLEASNLINASLFENVIVLGIEVFSQIMSRGFNAMQLLSQENQKPFDKECDGMVLGEGFAGVLLSKKDTLWSLEGGANCSNSLNITAASQSGDEFAEVMNLALKNTQLRAEDILALKTHGTSTNSNDLAEINAIAKVYDKEIVFTSLKPYVGHTLGACGVLELSLFMACIDDGFIPKTLSCTNPIMENYIPINAHQQCNSGIFMCNYFGFGGNNTSLIIKKESL</sequence>
<dbReference type="Proteomes" id="UP000006431">
    <property type="component" value="Unassembled WGS sequence"/>
</dbReference>
<comment type="caution">
    <text evidence="5">The sequence shown here is derived from an EMBL/GenBank/DDBJ whole genome shotgun (WGS) entry which is preliminary data.</text>
</comment>
<dbReference type="PANTHER" id="PTHR11712">
    <property type="entry name" value="POLYKETIDE SYNTHASE-RELATED"/>
    <property type="match status" value="1"/>
</dbReference>
<dbReference type="SUPFAM" id="SSF53901">
    <property type="entry name" value="Thiolase-like"/>
    <property type="match status" value="2"/>
</dbReference>
<dbReference type="PANTHER" id="PTHR11712:SF336">
    <property type="entry name" value="3-OXOACYL-[ACYL-CARRIER-PROTEIN] SYNTHASE, MITOCHONDRIAL"/>
    <property type="match status" value="1"/>
</dbReference>
<dbReference type="InterPro" id="IPR000794">
    <property type="entry name" value="Beta-ketoacyl_synthase"/>
</dbReference>
<dbReference type="GO" id="GO:0006633">
    <property type="term" value="P:fatty acid biosynthetic process"/>
    <property type="evidence" value="ECO:0007669"/>
    <property type="project" value="TreeGrafter"/>
</dbReference>
<comment type="similarity">
    <text evidence="1 3">Belongs to the thiolase-like superfamily. Beta-ketoacyl-ACP synthases family.</text>
</comment>
<evidence type="ECO:0000256" key="2">
    <source>
        <dbReference type="ARBA" id="ARBA00022679"/>
    </source>
</evidence>
<evidence type="ECO:0000256" key="1">
    <source>
        <dbReference type="ARBA" id="ARBA00008467"/>
    </source>
</evidence>
<dbReference type="RefSeq" id="WP_008336156.1">
    <property type="nucleotide sequence ID" value="NZ_AFRZ01000001.1"/>
</dbReference>
<proteinExistence type="inferred from homology"/>
<evidence type="ECO:0000313" key="5">
    <source>
        <dbReference type="EMBL" id="EHP29904.1"/>
    </source>
</evidence>
<dbReference type="PATRIC" id="fig|929558.5.peg.1371"/>
<dbReference type="OrthoDB" id="9816204at2"/>
<dbReference type="Pfam" id="PF02801">
    <property type="entry name" value="Ketoacyl-synt_C"/>
    <property type="match status" value="1"/>
</dbReference>
<organism evidence="5 6">
    <name type="scientific">Sulfurimonas gotlandica (strain DSM 19862 / JCM 16533 / GD1)</name>
    <dbReference type="NCBI Taxonomy" id="929558"/>
    <lineage>
        <taxon>Bacteria</taxon>
        <taxon>Pseudomonadati</taxon>
        <taxon>Campylobacterota</taxon>
        <taxon>Epsilonproteobacteria</taxon>
        <taxon>Campylobacterales</taxon>
        <taxon>Sulfurimonadaceae</taxon>
        <taxon>Sulfurimonas</taxon>
    </lineage>
</organism>
<dbReference type="EMBL" id="AFRZ01000001">
    <property type="protein sequence ID" value="EHP29904.1"/>
    <property type="molecule type" value="Genomic_DNA"/>
</dbReference>
<keyword evidence="5" id="KW-0012">Acyltransferase</keyword>
<dbReference type="HOGENOM" id="CLU_000022_69_0_7"/>
<dbReference type="InterPro" id="IPR014030">
    <property type="entry name" value="Ketoacyl_synth_N"/>
</dbReference>
<dbReference type="InterPro" id="IPR014031">
    <property type="entry name" value="Ketoacyl_synth_C"/>
</dbReference>
<evidence type="ECO:0000259" key="4">
    <source>
        <dbReference type="PROSITE" id="PS52004"/>
    </source>
</evidence>
<name>B6BHB2_SULGG</name>
<keyword evidence="6" id="KW-1185">Reference proteome</keyword>
<dbReference type="AlphaFoldDB" id="B6BHB2"/>
<dbReference type="Gene3D" id="3.40.47.10">
    <property type="match status" value="1"/>
</dbReference>